<keyword evidence="3" id="KW-1185">Reference proteome</keyword>
<accession>A0A164MEJ3</accession>
<evidence type="ECO:0000313" key="3">
    <source>
        <dbReference type="Proteomes" id="UP000076722"/>
    </source>
</evidence>
<dbReference type="InterPro" id="IPR000192">
    <property type="entry name" value="Aminotrans_V_dom"/>
</dbReference>
<feature type="domain" description="Aminotransferase class V" evidence="1">
    <location>
        <begin position="21"/>
        <end position="251"/>
    </location>
</feature>
<dbReference type="STRING" id="1314777.A0A164MEJ3"/>
<feature type="domain" description="Aminotransferase class V" evidence="1">
    <location>
        <begin position="364"/>
        <end position="437"/>
    </location>
</feature>
<dbReference type="PANTHER" id="PTHR43586:SF21">
    <property type="entry name" value="PYRIDOXAL PHOSPHATE (PLP)-DEPENDENT ASPARTATE AMINOTRANSFERASE SUPERFAMILY"/>
    <property type="match status" value="1"/>
</dbReference>
<dbReference type="PANTHER" id="PTHR43586">
    <property type="entry name" value="CYSTEINE DESULFURASE"/>
    <property type="match status" value="1"/>
</dbReference>
<dbReference type="InterPro" id="IPR015424">
    <property type="entry name" value="PyrdxlP-dep_Trfase"/>
</dbReference>
<dbReference type="InterPro" id="IPR015421">
    <property type="entry name" value="PyrdxlP-dep_Trfase_major"/>
</dbReference>
<evidence type="ECO:0000313" key="2">
    <source>
        <dbReference type="EMBL" id="KZS86635.1"/>
    </source>
</evidence>
<dbReference type="InterPro" id="IPR015422">
    <property type="entry name" value="PyrdxlP-dep_Trfase_small"/>
</dbReference>
<protein>
    <submittedName>
        <fullName evidence="2">PLP-dependent transferase</fullName>
    </submittedName>
</protein>
<dbReference type="SUPFAM" id="SSF53383">
    <property type="entry name" value="PLP-dependent transferases"/>
    <property type="match status" value="1"/>
</dbReference>
<dbReference type="OrthoDB" id="420046at2759"/>
<name>A0A164MEJ3_9AGAM</name>
<dbReference type="Gene3D" id="3.40.640.10">
    <property type="entry name" value="Type I PLP-dependent aspartate aminotransferase-like (Major domain)"/>
    <property type="match status" value="1"/>
</dbReference>
<keyword evidence="2" id="KW-0808">Transferase</keyword>
<dbReference type="Gene3D" id="3.90.1150.10">
    <property type="entry name" value="Aspartate Aminotransferase, domain 1"/>
    <property type="match status" value="1"/>
</dbReference>
<evidence type="ECO:0000259" key="1">
    <source>
        <dbReference type="Pfam" id="PF00266"/>
    </source>
</evidence>
<dbReference type="EMBL" id="KV419478">
    <property type="protein sequence ID" value="KZS86635.1"/>
    <property type="molecule type" value="Genomic_DNA"/>
</dbReference>
<dbReference type="AlphaFoldDB" id="A0A164MEJ3"/>
<proteinExistence type="predicted"/>
<organism evidence="2 3">
    <name type="scientific">Sistotremastrum niveocremeum HHB9708</name>
    <dbReference type="NCBI Taxonomy" id="1314777"/>
    <lineage>
        <taxon>Eukaryota</taxon>
        <taxon>Fungi</taxon>
        <taxon>Dikarya</taxon>
        <taxon>Basidiomycota</taxon>
        <taxon>Agaricomycotina</taxon>
        <taxon>Agaricomycetes</taxon>
        <taxon>Sistotremastrales</taxon>
        <taxon>Sistotremastraceae</taxon>
        <taxon>Sertulicium</taxon>
        <taxon>Sertulicium niveocremeum</taxon>
    </lineage>
</organism>
<dbReference type="Pfam" id="PF00266">
    <property type="entry name" value="Aminotran_5"/>
    <property type="match status" value="2"/>
</dbReference>
<gene>
    <name evidence="2" type="ORF">SISNIDRAFT_553519</name>
</gene>
<dbReference type="GO" id="GO:0016740">
    <property type="term" value="F:transferase activity"/>
    <property type="evidence" value="ECO:0007669"/>
    <property type="project" value="UniProtKB-KW"/>
</dbReference>
<reference evidence="2 3" key="1">
    <citation type="journal article" date="2016" name="Mol. Biol. Evol.">
        <title>Comparative Genomics of Early-Diverging Mushroom-Forming Fungi Provides Insights into the Origins of Lignocellulose Decay Capabilities.</title>
        <authorList>
            <person name="Nagy L.G."/>
            <person name="Riley R."/>
            <person name="Tritt A."/>
            <person name="Adam C."/>
            <person name="Daum C."/>
            <person name="Floudas D."/>
            <person name="Sun H."/>
            <person name="Yadav J.S."/>
            <person name="Pangilinan J."/>
            <person name="Larsson K.H."/>
            <person name="Matsuura K."/>
            <person name="Barry K."/>
            <person name="Labutti K."/>
            <person name="Kuo R."/>
            <person name="Ohm R.A."/>
            <person name="Bhattacharya S.S."/>
            <person name="Shirouzu T."/>
            <person name="Yoshinaga Y."/>
            <person name="Martin F.M."/>
            <person name="Grigoriev I.V."/>
            <person name="Hibbett D.S."/>
        </authorList>
    </citation>
    <scope>NUCLEOTIDE SEQUENCE [LARGE SCALE GENOMIC DNA]</scope>
    <source>
        <strain evidence="2 3">HHB9708</strain>
    </source>
</reference>
<dbReference type="Proteomes" id="UP000076722">
    <property type="component" value="Unassembled WGS sequence"/>
</dbReference>
<sequence length="450" mass="48890">MTLDIQSVRSQFPGLKDGFIFGDNAGGSQVVEDVIARISDYLSTSNVQLGAQYPVSKLSTARVDLGATHTAALVNASPTEIIFGPSSTALVISISRAIDKDILDGEEIIITGEHESNVGPWKKLVAARKNIGMKIWPHTPISDSSSNPYAVALQIDALLPLITSKTRLIAFPAASNLLGADGHVKEVIAKAREVAKERGARKLEFIVDCVAYTPHRLINVKDWDVDYAFFSYYKLYGPHVATMYVRQAALQGSLSSLAHHFLPVAGKAYMLQPGGPGYESVYAITGVLPYLLSLSDSKPSIAFDEATATITNTSEITSALVEAYQKIAKHETEVLVTPLIKYLRSKYEQGVRIVGDDAFPVNPGRFPTISFVVVGTKEPAGDKIVKYLDATEKIGIRNGHMYAYTLVESLKPAIDLDDGVVRVSFIHYNTAEEVEIFIEELDRAIDGAVS</sequence>